<feature type="transmembrane region" description="Helical" evidence="1">
    <location>
        <begin position="50"/>
        <end position="74"/>
    </location>
</feature>
<feature type="transmembrane region" description="Helical" evidence="1">
    <location>
        <begin position="16"/>
        <end position="38"/>
    </location>
</feature>
<evidence type="ECO:0000313" key="2">
    <source>
        <dbReference type="EMBL" id="KIM41447.1"/>
    </source>
</evidence>
<proteinExistence type="predicted"/>
<sequence length="76" mass="8405">MGMLQDRPFLHLSSCLLFLNVHINLFMTSDVVILFEFLKSATQKIAPTACLFSLSSTLLCAAVISVPFPLSIFLEV</sequence>
<evidence type="ECO:0000256" key="1">
    <source>
        <dbReference type="SAM" id="Phobius"/>
    </source>
</evidence>
<dbReference type="Proteomes" id="UP000053424">
    <property type="component" value="Unassembled WGS sequence"/>
</dbReference>
<keyword evidence="1" id="KW-0472">Membrane</keyword>
<protein>
    <submittedName>
        <fullName evidence="2">Uncharacterized protein</fullName>
    </submittedName>
</protein>
<accession>A0A0C2YK77</accession>
<reference evidence="3" key="2">
    <citation type="submission" date="2015-01" db="EMBL/GenBank/DDBJ databases">
        <title>Evolutionary Origins and Diversification of the Mycorrhizal Mutualists.</title>
        <authorList>
            <consortium name="DOE Joint Genome Institute"/>
            <consortium name="Mycorrhizal Genomics Consortium"/>
            <person name="Kohler A."/>
            <person name="Kuo A."/>
            <person name="Nagy L.G."/>
            <person name="Floudas D."/>
            <person name="Copeland A."/>
            <person name="Barry K.W."/>
            <person name="Cichocki N."/>
            <person name="Veneault-Fourrey C."/>
            <person name="LaButti K."/>
            <person name="Lindquist E.A."/>
            <person name="Lipzen A."/>
            <person name="Lundell T."/>
            <person name="Morin E."/>
            <person name="Murat C."/>
            <person name="Riley R."/>
            <person name="Ohm R."/>
            <person name="Sun H."/>
            <person name="Tunlid A."/>
            <person name="Henrissat B."/>
            <person name="Grigoriev I.V."/>
            <person name="Hibbett D.S."/>
            <person name="Martin F."/>
        </authorList>
    </citation>
    <scope>NUCLEOTIDE SEQUENCE [LARGE SCALE GENOMIC DNA]</scope>
    <source>
        <strain evidence="3">h7</strain>
    </source>
</reference>
<keyword evidence="1" id="KW-0812">Transmembrane</keyword>
<evidence type="ECO:0000313" key="3">
    <source>
        <dbReference type="Proteomes" id="UP000053424"/>
    </source>
</evidence>
<dbReference type="EMBL" id="KN831780">
    <property type="protein sequence ID" value="KIM41447.1"/>
    <property type="molecule type" value="Genomic_DNA"/>
</dbReference>
<dbReference type="AlphaFoldDB" id="A0A0C2YK77"/>
<reference evidence="2 3" key="1">
    <citation type="submission" date="2014-04" db="EMBL/GenBank/DDBJ databases">
        <authorList>
            <consortium name="DOE Joint Genome Institute"/>
            <person name="Kuo A."/>
            <person name="Gay G."/>
            <person name="Dore J."/>
            <person name="Kohler A."/>
            <person name="Nagy L.G."/>
            <person name="Floudas D."/>
            <person name="Copeland A."/>
            <person name="Barry K.W."/>
            <person name="Cichocki N."/>
            <person name="Veneault-Fourrey C."/>
            <person name="LaButti K."/>
            <person name="Lindquist E.A."/>
            <person name="Lipzen A."/>
            <person name="Lundell T."/>
            <person name="Morin E."/>
            <person name="Murat C."/>
            <person name="Sun H."/>
            <person name="Tunlid A."/>
            <person name="Henrissat B."/>
            <person name="Grigoriev I.V."/>
            <person name="Hibbett D.S."/>
            <person name="Martin F."/>
            <person name="Nordberg H.P."/>
            <person name="Cantor M.N."/>
            <person name="Hua S.X."/>
        </authorList>
    </citation>
    <scope>NUCLEOTIDE SEQUENCE [LARGE SCALE GENOMIC DNA]</scope>
    <source>
        <strain evidence="3">h7</strain>
    </source>
</reference>
<dbReference type="HOGENOM" id="CLU_2654759_0_0_1"/>
<keyword evidence="1" id="KW-1133">Transmembrane helix</keyword>
<organism evidence="2 3">
    <name type="scientific">Hebeloma cylindrosporum</name>
    <dbReference type="NCBI Taxonomy" id="76867"/>
    <lineage>
        <taxon>Eukaryota</taxon>
        <taxon>Fungi</taxon>
        <taxon>Dikarya</taxon>
        <taxon>Basidiomycota</taxon>
        <taxon>Agaricomycotina</taxon>
        <taxon>Agaricomycetes</taxon>
        <taxon>Agaricomycetidae</taxon>
        <taxon>Agaricales</taxon>
        <taxon>Agaricineae</taxon>
        <taxon>Hymenogastraceae</taxon>
        <taxon>Hebeloma</taxon>
    </lineage>
</organism>
<keyword evidence="3" id="KW-1185">Reference proteome</keyword>
<gene>
    <name evidence="2" type="ORF">M413DRAFT_148797</name>
</gene>
<name>A0A0C2YK77_HEBCY</name>